<dbReference type="SUPFAM" id="SSF52096">
    <property type="entry name" value="ClpP/crotonase"/>
    <property type="match status" value="1"/>
</dbReference>
<sequence>MSYEHILWTEEEGVATLTINRPQVMNALHTGVIAEMIDAVDQIRDGTSSARCLVLTGTGRGFCTGADLSGGGAGGTSMGKGPVDAGKVLETHFNVLLERLFALPVPFVTAVNGAAAGAGCSFALAGDIVVASRSAYFLQAFVNIGLVPDVGSTWLLPRLAGKARAQAMMMLGERIPAETALDWGMIWKVSEPEELMADTGAIARKLANGPTKALALIRHGIRDCLDKTLTEGLMVERRNQLHAGRSADFAEGVMAFLQKRPAVFTGK</sequence>
<evidence type="ECO:0000256" key="1">
    <source>
        <dbReference type="ARBA" id="ARBA00005254"/>
    </source>
</evidence>
<dbReference type="Proteomes" id="UP000515292">
    <property type="component" value="Chromosome"/>
</dbReference>
<dbReference type="InterPro" id="IPR029045">
    <property type="entry name" value="ClpP/crotonase-like_dom_sf"/>
</dbReference>
<reference evidence="2 3" key="1">
    <citation type="submission" date="2020-07" db="EMBL/GenBank/DDBJ databases">
        <title>Complete genome sequence for Sandaracinobacter sp. M6.</title>
        <authorList>
            <person name="Tang Y."/>
            <person name="Liu Q."/>
            <person name="Guo Z."/>
            <person name="Lei P."/>
            <person name="Huang B."/>
        </authorList>
    </citation>
    <scope>NUCLEOTIDE SEQUENCE [LARGE SCALE GENOMIC DNA]</scope>
    <source>
        <strain evidence="2 3">M6</strain>
    </source>
</reference>
<keyword evidence="3" id="KW-1185">Reference proteome</keyword>
<dbReference type="Pfam" id="PF00378">
    <property type="entry name" value="ECH_1"/>
    <property type="match status" value="1"/>
</dbReference>
<dbReference type="PANTHER" id="PTHR43459:SF1">
    <property type="entry name" value="EG:BACN32G11.4 PROTEIN"/>
    <property type="match status" value="1"/>
</dbReference>
<accession>A0A7G5IGU7</accession>
<organism evidence="2 3">
    <name type="scientific">Sandaracinobacteroides saxicola</name>
    <dbReference type="NCBI Taxonomy" id="2759707"/>
    <lineage>
        <taxon>Bacteria</taxon>
        <taxon>Pseudomonadati</taxon>
        <taxon>Pseudomonadota</taxon>
        <taxon>Alphaproteobacteria</taxon>
        <taxon>Sphingomonadales</taxon>
        <taxon>Sphingosinicellaceae</taxon>
        <taxon>Sandaracinobacteroides</taxon>
    </lineage>
</organism>
<dbReference type="Gene3D" id="1.10.12.10">
    <property type="entry name" value="Lyase 2-enoyl-coa Hydratase, Chain A, domain 2"/>
    <property type="match status" value="1"/>
</dbReference>
<dbReference type="InterPro" id="IPR014748">
    <property type="entry name" value="Enoyl-CoA_hydra_C"/>
</dbReference>
<dbReference type="KEGG" id="sand:H3309_14925"/>
<dbReference type="InterPro" id="IPR001753">
    <property type="entry name" value="Enoyl-CoA_hydra/iso"/>
</dbReference>
<proteinExistence type="inferred from homology"/>
<dbReference type="Gene3D" id="3.90.226.10">
    <property type="entry name" value="2-enoyl-CoA Hydratase, Chain A, domain 1"/>
    <property type="match status" value="1"/>
</dbReference>
<dbReference type="PANTHER" id="PTHR43459">
    <property type="entry name" value="ENOYL-COA HYDRATASE"/>
    <property type="match status" value="1"/>
</dbReference>
<dbReference type="GO" id="GO:0016853">
    <property type="term" value="F:isomerase activity"/>
    <property type="evidence" value="ECO:0007669"/>
    <property type="project" value="UniProtKB-KW"/>
</dbReference>
<protein>
    <submittedName>
        <fullName evidence="2">Enoyl-CoA hydratase/isomerase family protein</fullName>
    </submittedName>
</protein>
<dbReference type="AlphaFoldDB" id="A0A7G5IGU7"/>
<evidence type="ECO:0000313" key="3">
    <source>
        <dbReference type="Proteomes" id="UP000515292"/>
    </source>
</evidence>
<dbReference type="EMBL" id="CP059851">
    <property type="protein sequence ID" value="QMW22589.1"/>
    <property type="molecule type" value="Genomic_DNA"/>
</dbReference>
<comment type="similarity">
    <text evidence="1">Belongs to the enoyl-CoA hydratase/isomerase family.</text>
</comment>
<evidence type="ECO:0000313" key="2">
    <source>
        <dbReference type="EMBL" id="QMW22589.1"/>
    </source>
</evidence>
<dbReference type="CDD" id="cd06558">
    <property type="entry name" value="crotonase-like"/>
    <property type="match status" value="1"/>
</dbReference>
<name>A0A7G5IGU7_9SPHN</name>
<keyword evidence="2" id="KW-0413">Isomerase</keyword>
<dbReference type="RefSeq" id="WP_182295618.1">
    <property type="nucleotide sequence ID" value="NZ_CP059851.1"/>
</dbReference>
<gene>
    <name evidence="2" type="ORF">H3309_14925</name>
</gene>